<feature type="transmembrane region" description="Helical" evidence="7">
    <location>
        <begin position="372"/>
        <end position="392"/>
    </location>
</feature>
<protein>
    <recommendedName>
        <fullName evidence="8">Amino acid transporter transmembrane domain-containing protein</fullName>
    </recommendedName>
</protein>
<dbReference type="EMBL" id="JAKOGI010000242">
    <property type="protein sequence ID" value="KAJ8438739.1"/>
    <property type="molecule type" value="Genomic_DNA"/>
</dbReference>
<keyword evidence="11" id="KW-1185">Reference proteome</keyword>
<keyword evidence="2" id="KW-0813">Transport</keyword>
<feature type="transmembrane region" description="Helical" evidence="7">
    <location>
        <begin position="240"/>
        <end position="259"/>
    </location>
</feature>
<evidence type="ECO:0000256" key="7">
    <source>
        <dbReference type="SAM" id="Phobius"/>
    </source>
</evidence>
<organism evidence="10 11">
    <name type="scientific">Carnegiea gigantea</name>
    <dbReference type="NCBI Taxonomy" id="171969"/>
    <lineage>
        <taxon>Eukaryota</taxon>
        <taxon>Viridiplantae</taxon>
        <taxon>Streptophyta</taxon>
        <taxon>Embryophyta</taxon>
        <taxon>Tracheophyta</taxon>
        <taxon>Spermatophyta</taxon>
        <taxon>Magnoliopsida</taxon>
        <taxon>eudicotyledons</taxon>
        <taxon>Gunneridae</taxon>
        <taxon>Pentapetalae</taxon>
        <taxon>Caryophyllales</taxon>
        <taxon>Cactineae</taxon>
        <taxon>Cactaceae</taxon>
        <taxon>Cactoideae</taxon>
        <taxon>Echinocereeae</taxon>
        <taxon>Carnegiea</taxon>
    </lineage>
</organism>
<dbReference type="EMBL" id="JAKOGI010003973">
    <property type="protein sequence ID" value="KAJ8420027.1"/>
    <property type="molecule type" value="Genomic_DNA"/>
</dbReference>
<keyword evidence="3 7" id="KW-0812">Transmembrane</keyword>
<dbReference type="Proteomes" id="UP001153076">
    <property type="component" value="Unassembled WGS sequence"/>
</dbReference>
<feature type="transmembrane region" description="Helical" evidence="7">
    <location>
        <begin position="320"/>
        <end position="344"/>
    </location>
</feature>
<feature type="transmembrane region" description="Helical" evidence="7">
    <location>
        <begin position="398"/>
        <end position="418"/>
    </location>
</feature>
<keyword evidence="5 7" id="KW-1133">Transmembrane helix</keyword>
<feature type="domain" description="Amino acid transporter transmembrane" evidence="8">
    <location>
        <begin position="12"/>
        <end position="451"/>
    </location>
</feature>
<evidence type="ECO:0000256" key="1">
    <source>
        <dbReference type="ARBA" id="ARBA00004370"/>
    </source>
</evidence>
<feature type="transmembrane region" description="Helical" evidence="7">
    <location>
        <begin position="430"/>
        <end position="451"/>
    </location>
</feature>
<dbReference type="AlphaFoldDB" id="A0A9Q1K8B3"/>
<dbReference type="InterPro" id="IPR013057">
    <property type="entry name" value="AA_transpt_TM"/>
</dbReference>
<name>A0A9Q1K8B3_9CARY</name>
<feature type="transmembrane region" description="Helical" evidence="7">
    <location>
        <begin position="199"/>
        <end position="220"/>
    </location>
</feature>
<comment type="caution">
    <text evidence="10">The sequence shown here is derived from an EMBL/GenBank/DDBJ whole genome shotgun (WGS) entry which is preliminary data.</text>
</comment>
<evidence type="ECO:0000256" key="4">
    <source>
        <dbReference type="ARBA" id="ARBA00022970"/>
    </source>
</evidence>
<keyword evidence="4" id="KW-0029">Amino-acid transport</keyword>
<dbReference type="Pfam" id="PF01490">
    <property type="entry name" value="Aa_trans"/>
    <property type="match status" value="1"/>
</dbReference>
<sequence length="467" mass="51026">MIANPIETHVVTGSWIHCGYHLTTSIVAPALLSLPYAFAFLGWAGGLICLVIGALVTFYSYNLLSLVLEHHASSGHRLLRFRDMAHHILGPRWGKYVVGPVQFAVCYGAVVGSSLLGGQCLKVSSFPFHAYKCVACELAIKLTSQPFMIMPMPYYHYAIYLLSDPNGTMKLYQFVIIFGGLMLVLAQMPSFHSLRHINLISLVLCLAYSACAAAGSIYIGHTSKGPKKDYSIEGNSEDRIFGVFNAIAIIATTFGNGIIPEIQATVAPPVKGKMFKGLCVCFTIVCMTFFSVAVSGYWAFGNQAQGQILSNFVVDGKVLMPKWFVLMTNVFVLFQLAAVGVIYLQPTNEVLEGALADPKSKQFSMRNVIPRIIARSISVAIAITIAAMLPFFGDINGLLGAFGFLPLDFVMPVVLFNFTFKPSKRSFKFWLNLTIALVFSVLCVIGSVAAVRQIVLDAKTYKLFANV</sequence>
<dbReference type="GO" id="GO:0006865">
    <property type="term" value="P:amino acid transport"/>
    <property type="evidence" value="ECO:0007669"/>
    <property type="project" value="UniProtKB-KW"/>
</dbReference>
<dbReference type="PANTHER" id="PTHR48017">
    <property type="entry name" value="OS05G0424000 PROTEIN-RELATED"/>
    <property type="match status" value="1"/>
</dbReference>
<keyword evidence="6 7" id="KW-0472">Membrane</keyword>
<evidence type="ECO:0000259" key="8">
    <source>
        <dbReference type="Pfam" id="PF01490"/>
    </source>
</evidence>
<evidence type="ECO:0000256" key="2">
    <source>
        <dbReference type="ARBA" id="ARBA00022448"/>
    </source>
</evidence>
<evidence type="ECO:0000313" key="10">
    <source>
        <dbReference type="EMBL" id="KAJ8438739.1"/>
    </source>
</evidence>
<evidence type="ECO:0000256" key="6">
    <source>
        <dbReference type="ARBA" id="ARBA00023136"/>
    </source>
</evidence>
<evidence type="ECO:0000256" key="3">
    <source>
        <dbReference type="ARBA" id="ARBA00022692"/>
    </source>
</evidence>
<feature type="transmembrane region" description="Helical" evidence="7">
    <location>
        <begin position="279"/>
        <end position="300"/>
    </location>
</feature>
<dbReference type="GO" id="GO:0016020">
    <property type="term" value="C:membrane"/>
    <property type="evidence" value="ECO:0007669"/>
    <property type="project" value="UniProtKB-SubCell"/>
</dbReference>
<evidence type="ECO:0000313" key="11">
    <source>
        <dbReference type="Proteomes" id="UP001153076"/>
    </source>
</evidence>
<feature type="transmembrane region" description="Helical" evidence="7">
    <location>
        <begin position="36"/>
        <end position="61"/>
    </location>
</feature>
<dbReference type="OrthoDB" id="40134at2759"/>
<evidence type="ECO:0000256" key="5">
    <source>
        <dbReference type="ARBA" id="ARBA00022989"/>
    </source>
</evidence>
<comment type="subcellular location">
    <subcellularLocation>
        <location evidence="1">Membrane</location>
    </subcellularLocation>
</comment>
<proteinExistence type="predicted"/>
<gene>
    <name evidence="9" type="ORF">Cgig2_005789</name>
    <name evidence="10" type="ORF">Cgig2_020294</name>
</gene>
<reference evidence="10" key="1">
    <citation type="submission" date="2022-04" db="EMBL/GenBank/DDBJ databases">
        <title>Carnegiea gigantea Genome sequencing and assembly v2.</title>
        <authorList>
            <person name="Copetti D."/>
            <person name="Sanderson M.J."/>
            <person name="Burquez A."/>
            <person name="Wojciechowski M.F."/>
        </authorList>
    </citation>
    <scope>NUCLEOTIDE SEQUENCE</scope>
    <source>
        <strain evidence="10">SGP5-SGP5p</strain>
        <tissue evidence="10">Aerial part</tissue>
    </source>
</reference>
<accession>A0A9Q1K8B3</accession>
<evidence type="ECO:0000313" key="9">
    <source>
        <dbReference type="EMBL" id="KAJ8420027.1"/>
    </source>
</evidence>
<feature type="transmembrane region" description="Helical" evidence="7">
    <location>
        <begin position="171"/>
        <end position="187"/>
    </location>
</feature>